<dbReference type="Proteomes" id="UP001501251">
    <property type="component" value="Unassembled WGS sequence"/>
</dbReference>
<evidence type="ECO:0000256" key="1">
    <source>
        <dbReference type="SAM" id="MobiDB-lite"/>
    </source>
</evidence>
<feature type="region of interest" description="Disordered" evidence="1">
    <location>
        <begin position="23"/>
        <end position="49"/>
    </location>
</feature>
<protein>
    <submittedName>
        <fullName evidence="2">Uncharacterized protein</fullName>
    </submittedName>
</protein>
<evidence type="ECO:0000313" key="2">
    <source>
        <dbReference type="EMBL" id="GAA4183909.1"/>
    </source>
</evidence>
<organism evidence="2 3">
    <name type="scientific">Streptosporangium oxazolinicum</name>
    <dbReference type="NCBI Taxonomy" id="909287"/>
    <lineage>
        <taxon>Bacteria</taxon>
        <taxon>Bacillati</taxon>
        <taxon>Actinomycetota</taxon>
        <taxon>Actinomycetes</taxon>
        <taxon>Streptosporangiales</taxon>
        <taxon>Streptosporangiaceae</taxon>
        <taxon>Streptosporangium</taxon>
    </lineage>
</organism>
<dbReference type="EMBL" id="BAABAQ010000002">
    <property type="protein sequence ID" value="GAA4183909.1"/>
    <property type="molecule type" value="Genomic_DNA"/>
</dbReference>
<gene>
    <name evidence="2" type="ORF">GCM10022252_11960</name>
</gene>
<accession>A0ABP8AH63</accession>
<name>A0ABP8AH63_9ACTN</name>
<feature type="compositionally biased region" description="Low complexity" evidence="1">
    <location>
        <begin position="23"/>
        <end position="35"/>
    </location>
</feature>
<evidence type="ECO:0000313" key="3">
    <source>
        <dbReference type="Proteomes" id="UP001501251"/>
    </source>
</evidence>
<proteinExistence type="predicted"/>
<reference evidence="3" key="1">
    <citation type="journal article" date="2019" name="Int. J. Syst. Evol. Microbiol.">
        <title>The Global Catalogue of Microorganisms (GCM) 10K type strain sequencing project: providing services to taxonomists for standard genome sequencing and annotation.</title>
        <authorList>
            <consortium name="The Broad Institute Genomics Platform"/>
            <consortium name="The Broad Institute Genome Sequencing Center for Infectious Disease"/>
            <person name="Wu L."/>
            <person name="Ma J."/>
        </authorList>
    </citation>
    <scope>NUCLEOTIDE SEQUENCE [LARGE SCALE GENOMIC DNA]</scope>
    <source>
        <strain evidence="3">JCM 17388</strain>
    </source>
</reference>
<sequence>MDLKPSFSWVLWSLRTIDDAGLRPGVPVPGSGVDPRSGDGTSLGRSLPAGRNVLPHIYHVP</sequence>
<keyword evidence="3" id="KW-1185">Reference proteome</keyword>
<comment type="caution">
    <text evidence="2">The sequence shown here is derived from an EMBL/GenBank/DDBJ whole genome shotgun (WGS) entry which is preliminary data.</text>
</comment>